<dbReference type="EMBL" id="RBIG01000004">
    <property type="protein sequence ID" value="RKQ68022.1"/>
    <property type="molecule type" value="Genomic_DNA"/>
</dbReference>
<dbReference type="OrthoDB" id="123194at2"/>
<feature type="transmembrane region" description="Helical" evidence="1">
    <location>
        <begin position="29"/>
        <end position="51"/>
    </location>
</feature>
<sequence>MGMFGWNIIFALLVIFPMWRIYERTGLNPLFALLVFVPGIGWLLALLPLAFMDWPNKPRASESRARDQ</sequence>
<reference evidence="2 3" key="1">
    <citation type="submission" date="2018-10" db="EMBL/GenBank/DDBJ databases">
        <title>Comparative analysis of microorganisms from saline springs in Andes Mountain Range, Colombia.</title>
        <authorList>
            <person name="Rubin E."/>
        </authorList>
    </citation>
    <scope>NUCLEOTIDE SEQUENCE [LARGE SCALE GENOMIC DNA]</scope>
    <source>
        <strain evidence="2 3">USBA 36</strain>
    </source>
</reference>
<dbReference type="AlphaFoldDB" id="A0A420WAR3"/>
<protein>
    <submittedName>
        <fullName evidence="2">Uncharacterized protein</fullName>
    </submittedName>
</protein>
<evidence type="ECO:0000313" key="2">
    <source>
        <dbReference type="EMBL" id="RKQ68022.1"/>
    </source>
</evidence>
<organism evidence="2 3">
    <name type="scientific">Oceanibaculum indicum</name>
    <dbReference type="NCBI Taxonomy" id="526216"/>
    <lineage>
        <taxon>Bacteria</taxon>
        <taxon>Pseudomonadati</taxon>
        <taxon>Pseudomonadota</taxon>
        <taxon>Alphaproteobacteria</taxon>
        <taxon>Rhodospirillales</taxon>
        <taxon>Oceanibaculaceae</taxon>
        <taxon>Oceanibaculum</taxon>
    </lineage>
</organism>
<feature type="transmembrane region" description="Helical" evidence="1">
    <location>
        <begin position="6"/>
        <end position="22"/>
    </location>
</feature>
<keyword evidence="1" id="KW-0472">Membrane</keyword>
<evidence type="ECO:0000256" key="1">
    <source>
        <dbReference type="SAM" id="Phobius"/>
    </source>
</evidence>
<dbReference type="Proteomes" id="UP000277424">
    <property type="component" value="Unassembled WGS sequence"/>
</dbReference>
<name>A0A420WAR3_9PROT</name>
<keyword evidence="1" id="KW-1133">Transmembrane helix</keyword>
<proteinExistence type="predicted"/>
<accession>A0A420WAR3</accession>
<evidence type="ECO:0000313" key="3">
    <source>
        <dbReference type="Proteomes" id="UP000277424"/>
    </source>
</evidence>
<dbReference type="RefSeq" id="WP_121221738.1">
    <property type="nucleotide sequence ID" value="NZ_RBIG01000004.1"/>
</dbReference>
<comment type="caution">
    <text evidence="2">The sequence shown here is derived from an EMBL/GenBank/DDBJ whole genome shotgun (WGS) entry which is preliminary data.</text>
</comment>
<keyword evidence="1" id="KW-0812">Transmembrane</keyword>
<gene>
    <name evidence="2" type="ORF">BCL74_3339</name>
</gene>